<feature type="region of interest" description="Disordered" evidence="1">
    <location>
        <begin position="1"/>
        <end position="57"/>
    </location>
</feature>
<dbReference type="EMBL" id="CM000780">
    <property type="protein sequence ID" value="AQK51865.1"/>
    <property type="molecule type" value="Genomic_DNA"/>
</dbReference>
<evidence type="ECO:0000256" key="1">
    <source>
        <dbReference type="SAM" id="MobiDB-lite"/>
    </source>
</evidence>
<name>A0A1D6PZL7_MAIZE</name>
<dbReference type="InParanoid" id="A0A1D6PZL7"/>
<evidence type="ECO:0000313" key="2">
    <source>
        <dbReference type="EMBL" id="AQK51865.1"/>
    </source>
</evidence>
<dbReference type="STRING" id="4577.A0A1D6PZL7"/>
<sequence>MQLVIFQGQTETSNTTPTEQERVEPEPPIIEDVENNDDFESVRLNRTTSSEDNDSDDTYIYGIEHDPGLMTPISSYSINNQDAVTRAYIALGPCRPKMKKDDFPQHECGDNNKFPGGDAFVNEGFRNWNVKARLLKGWCC</sequence>
<dbReference type="OMA" id="HECGDNN"/>
<dbReference type="AlphaFoldDB" id="A0A1D6PZL7"/>
<dbReference type="ExpressionAtlas" id="A0A1D6PZL7">
    <property type="expression patterns" value="baseline and differential"/>
</dbReference>
<reference evidence="2" key="1">
    <citation type="submission" date="2015-12" db="EMBL/GenBank/DDBJ databases">
        <title>Update maize B73 reference genome by single molecule sequencing technologies.</title>
        <authorList>
            <consortium name="Maize Genome Sequencing Project"/>
            <person name="Ware D."/>
        </authorList>
    </citation>
    <scope>NUCLEOTIDE SEQUENCE</scope>
    <source>
        <tissue evidence="2">Seedling</tissue>
    </source>
</reference>
<proteinExistence type="predicted"/>
<feature type="compositionally biased region" description="Acidic residues" evidence="1">
    <location>
        <begin position="29"/>
        <end position="39"/>
    </location>
</feature>
<protein>
    <submittedName>
        <fullName evidence="2">Uncharacterized protein</fullName>
    </submittedName>
</protein>
<organism evidence="2">
    <name type="scientific">Zea mays</name>
    <name type="common">Maize</name>
    <dbReference type="NCBI Taxonomy" id="4577"/>
    <lineage>
        <taxon>Eukaryota</taxon>
        <taxon>Viridiplantae</taxon>
        <taxon>Streptophyta</taxon>
        <taxon>Embryophyta</taxon>
        <taxon>Tracheophyta</taxon>
        <taxon>Spermatophyta</taxon>
        <taxon>Magnoliopsida</taxon>
        <taxon>Liliopsida</taxon>
        <taxon>Poales</taxon>
        <taxon>Poaceae</taxon>
        <taxon>PACMAD clade</taxon>
        <taxon>Panicoideae</taxon>
        <taxon>Andropogonodae</taxon>
        <taxon>Andropogoneae</taxon>
        <taxon>Tripsacinae</taxon>
        <taxon>Zea</taxon>
    </lineage>
</organism>
<feature type="compositionally biased region" description="Polar residues" evidence="1">
    <location>
        <begin position="7"/>
        <end position="18"/>
    </location>
</feature>
<accession>A0A1D6PZL7</accession>
<gene>
    <name evidence="2" type="ORF">ZEAMMB73_Zm00001d050073</name>
</gene>